<proteinExistence type="predicted"/>
<dbReference type="EMBL" id="BMAV01024522">
    <property type="protein sequence ID" value="GFS33667.1"/>
    <property type="molecule type" value="Genomic_DNA"/>
</dbReference>
<accession>A0A8X6M9I7</accession>
<comment type="caution">
    <text evidence="1">The sequence shown here is derived from an EMBL/GenBank/DDBJ whole genome shotgun (WGS) entry which is preliminary data.</text>
</comment>
<protein>
    <submittedName>
        <fullName evidence="1">Uncharacterized protein</fullName>
    </submittedName>
</protein>
<evidence type="ECO:0000313" key="2">
    <source>
        <dbReference type="Proteomes" id="UP000886998"/>
    </source>
</evidence>
<reference evidence="1" key="1">
    <citation type="submission" date="2020-08" db="EMBL/GenBank/DDBJ databases">
        <title>Multicomponent nature underlies the extraordinary mechanical properties of spider dragline silk.</title>
        <authorList>
            <person name="Kono N."/>
            <person name="Nakamura H."/>
            <person name="Mori M."/>
            <person name="Yoshida Y."/>
            <person name="Ohtoshi R."/>
            <person name="Malay A.D."/>
            <person name="Moran D.A.P."/>
            <person name="Tomita M."/>
            <person name="Numata K."/>
            <person name="Arakawa K."/>
        </authorList>
    </citation>
    <scope>NUCLEOTIDE SEQUENCE</scope>
</reference>
<dbReference type="Proteomes" id="UP000886998">
    <property type="component" value="Unassembled WGS sequence"/>
</dbReference>
<organism evidence="1 2">
    <name type="scientific">Trichonephila inaurata madagascariensis</name>
    <dbReference type="NCBI Taxonomy" id="2747483"/>
    <lineage>
        <taxon>Eukaryota</taxon>
        <taxon>Metazoa</taxon>
        <taxon>Ecdysozoa</taxon>
        <taxon>Arthropoda</taxon>
        <taxon>Chelicerata</taxon>
        <taxon>Arachnida</taxon>
        <taxon>Araneae</taxon>
        <taxon>Araneomorphae</taxon>
        <taxon>Entelegynae</taxon>
        <taxon>Araneoidea</taxon>
        <taxon>Nephilidae</taxon>
        <taxon>Trichonephila</taxon>
        <taxon>Trichonephila inaurata</taxon>
    </lineage>
</organism>
<dbReference type="AlphaFoldDB" id="A0A8X6M9I7"/>
<sequence length="72" mass="8541">MVSKIHKYTECNNLILVFLNYGKSVFIVRCVLIVHVEQLDRKILSQLILVMKLMFALHHESFSMKTNHKSYF</sequence>
<keyword evidence="2" id="KW-1185">Reference proteome</keyword>
<gene>
    <name evidence="1" type="ORF">TNIN_15381</name>
</gene>
<name>A0A8X6M9I7_9ARAC</name>
<evidence type="ECO:0000313" key="1">
    <source>
        <dbReference type="EMBL" id="GFS33667.1"/>
    </source>
</evidence>